<evidence type="ECO:0000313" key="2">
    <source>
        <dbReference type="Proteomes" id="UP000306393"/>
    </source>
</evidence>
<protein>
    <submittedName>
        <fullName evidence="1">Uncharacterized protein</fullName>
    </submittedName>
</protein>
<comment type="caution">
    <text evidence="1">The sequence shown here is derived from an EMBL/GenBank/DDBJ whole genome shotgun (WGS) entry which is preliminary data.</text>
</comment>
<dbReference type="Proteomes" id="UP000306393">
    <property type="component" value="Unassembled WGS sequence"/>
</dbReference>
<dbReference type="AlphaFoldDB" id="A0A4U3FGN5"/>
<reference evidence="1 2" key="1">
    <citation type="journal article" date="2019" name="Sci. Rep.">
        <title>Differences in resource use lead to coexistence of seed-transmitted microbial populations.</title>
        <authorList>
            <person name="Torres-Cortes G."/>
            <person name="Garcia B.J."/>
            <person name="Compant S."/>
            <person name="Rezki S."/>
            <person name="Jones P."/>
            <person name="Preveaux A."/>
            <person name="Briand M."/>
            <person name="Roulet A."/>
            <person name="Bouchez O."/>
            <person name="Jacobson D."/>
            <person name="Barret M."/>
        </authorList>
    </citation>
    <scope>NUCLEOTIDE SEQUENCE [LARGE SCALE GENOMIC DNA]</scope>
    <source>
        <strain evidence="1 2">CFBP13511</strain>
    </source>
</reference>
<accession>A0A4U3FGN5</accession>
<name>A0A4U3FGN5_9GAMM</name>
<gene>
    <name evidence="1" type="ORF">EpCFBP13511_05240</name>
</gene>
<evidence type="ECO:0000313" key="1">
    <source>
        <dbReference type="EMBL" id="TKJ93083.1"/>
    </source>
</evidence>
<organism evidence="1 2">
    <name type="scientific">Erwinia persicina</name>
    <dbReference type="NCBI Taxonomy" id="55211"/>
    <lineage>
        <taxon>Bacteria</taxon>
        <taxon>Pseudomonadati</taxon>
        <taxon>Pseudomonadota</taxon>
        <taxon>Gammaproteobacteria</taxon>
        <taxon>Enterobacterales</taxon>
        <taxon>Erwiniaceae</taxon>
        <taxon>Erwinia</taxon>
    </lineage>
</organism>
<dbReference type="EMBL" id="QGAC01000004">
    <property type="protein sequence ID" value="TKJ93083.1"/>
    <property type="molecule type" value="Genomic_DNA"/>
</dbReference>
<sequence>MLWGGINHMFRTTQADAEKIERSSWLNLVIFAAAAHPVAKSPLSGCPISKFIKQRFVFIGFRVHFMA</sequence>
<proteinExistence type="predicted"/>